<evidence type="ECO:0000313" key="5">
    <source>
        <dbReference type="Proteomes" id="UP000254374"/>
    </source>
</evidence>
<sequence>MNDLPREIIVHILSFLDIKSLIQISYVSRFYHALSDDRLKWIKLCLTDPICQPLVQSAMLKEDLLSFKIDAKSLYQSLQANDVNKIRELLFSTDIREFALYAPFYERNVPNFFPRAGDDKRTLYLTEDAAKESTLNAVKVKHWLKVRIAVEKDKFEGLYSDQKLQSQQAALPMPIIAK</sequence>
<dbReference type="AlphaFoldDB" id="A0A377GID2"/>
<keyword evidence="4" id="KW-1185">Reference proteome</keyword>
<feature type="domain" description="F-box" evidence="1">
    <location>
        <begin position="1"/>
        <end position="44"/>
    </location>
</feature>
<dbReference type="Pfam" id="PF12937">
    <property type="entry name" value="F-box-like"/>
    <property type="match status" value="1"/>
</dbReference>
<dbReference type="Gene3D" id="1.20.1280.50">
    <property type="match status" value="1"/>
</dbReference>
<dbReference type="OrthoDB" id="5637408at2"/>
<dbReference type="Proteomes" id="UP000254374">
    <property type="component" value="Unassembled WGS sequence"/>
</dbReference>
<dbReference type="SMART" id="SM00256">
    <property type="entry name" value="FBOX"/>
    <property type="match status" value="1"/>
</dbReference>
<dbReference type="RefSeq" id="WP_058468027.1">
    <property type="nucleotide sequence ID" value="NZ_CAAAIX010000007.1"/>
</dbReference>
<dbReference type="EMBL" id="UGGV01000001">
    <property type="protein sequence ID" value="STO24589.1"/>
    <property type="molecule type" value="Genomic_DNA"/>
</dbReference>
<accession>A0A377GID2</accession>
<reference evidence="2 4" key="1">
    <citation type="submission" date="2017-01" db="EMBL/GenBank/DDBJ databases">
        <authorList>
            <person name="Varghese N."/>
            <person name="Submissions S."/>
        </authorList>
    </citation>
    <scope>NUCLEOTIDE SEQUENCE [LARGE SCALE GENOMIC DNA]</scope>
    <source>
        <strain evidence="2 4">ATCC 33342</strain>
    </source>
</reference>
<dbReference type="InterPro" id="IPR001810">
    <property type="entry name" value="F-box_dom"/>
</dbReference>
<protein>
    <submittedName>
        <fullName evidence="3">F-box-like</fullName>
    </submittedName>
</protein>
<dbReference type="EMBL" id="FTNL01000001">
    <property type="protein sequence ID" value="SIQ42982.1"/>
    <property type="molecule type" value="Genomic_DNA"/>
</dbReference>
<dbReference type="SUPFAM" id="SSF81383">
    <property type="entry name" value="F-box domain"/>
    <property type="match status" value="1"/>
</dbReference>
<name>A0A377GID2_9GAMM</name>
<organism evidence="3 5">
    <name type="scientific">Fluoribacter gormanii</name>
    <dbReference type="NCBI Taxonomy" id="464"/>
    <lineage>
        <taxon>Bacteria</taxon>
        <taxon>Pseudomonadati</taxon>
        <taxon>Pseudomonadota</taxon>
        <taxon>Gammaproteobacteria</taxon>
        <taxon>Legionellales</taxon>
        <taxon>Legionellaceae</taxon>
        <taxon>Fluoribacter</taxon>
    </lineage>
</organism>
<evidence type="ECO:0000259" key="1">
    <source>
        <dbReference type="PROSITE" id="PS50181"/>
    </source>
</evidence>
<evidence type="ECO:0000313" key="2">
    <source>
        <dbReference type="EMBL" id="SIQ42982.1"/>
    </source>
</evidence>
<reference evidence="3 5" key="2">
    <citation type="submission" date="2018-06" db="EMBL/GenBank/DDBJ databases">
        <authorList>
            <consortium name="Pathogen Informatics"/>
            <person name="Doyle S."/>
        </authorList>
    </citation>
    <scope>NUCLEOTIDE SEQUENCE [LARGE SCALE GENOMIC DNA]</scope>
    <source>
        <strain evidence="3 5">NCTC11401</strain>
    </source>
</reference>
<evidence type="ECO:0000313" key="4">
    <source>
        <dbReference type="Proteomes" id="UP000186808"/>
    </source>
</evidence>
<dbReference type="InterPro" id="IPR036047">
    <property type="entry name" value="F-box-like_dom_sf"/>
</dbReference>
<proteinExistence type="predicted"/>
<gene>
    <name evidence="3" type="ORF">NCTC11401_01404</name>
    <name evidence="2" type="ORF">SAMN05421777_10114</name>
</gene>
<evidence type="ECO:0000313" key="3">
    <source>
        <dbReference type="EMBL" id="STO24589.1"/>
    </source>
</evidence>
<dbReference type="PROSITE" id="PS50181">
    <property type="entry name" value="FBOX"/>
    <property type="match status" value="1"/>
</dbReference>
<dbReference type="Proteomes" id="UP000186808">
    <property type="component" value="Unassembled WGS sequence"/>
</dbReference>